<dbReference type="GO" id="GO:0005737">
    <property type="term" value="C:cytoplasm"/>
    <property type="evidence" value="ECO:0007669"/>
    <property type="project" value="TreeGrafter"/>
</dbReference>
<accession>A0A1Y2AZC1</accession>
<evidence type="ECO:0000259" key="5">
    <source>
        <dbReference type="Pfam" id="PF07992"/>
    </source>
</evidence>
<organism evidence="6 7">
    <name type="scientific">Naematelia encephala</name>
    <dbReference type="NCBI Taxonomy" id="71784"/>
    <lineage>
        <taxon>Eukaryota</taxon>
        <taxon>Fungi</taxon>
        <taxon>Dikarya</taxon>
        <taxon>Basidiomycota</taxon>
        <taxon>Agaricomycotina</taxon>
        <taxon>Tremellomycetes</taxon>
        <taxon>Tremellales</taxon>
        <taxon>Naemateliaceae</taxon>
        <taxon>Naematelia</taxon>
    </lineage>
</organism>
<dbReference type="Pfam" id="PF07992">
    <property type="entry name" value="Pyr_redox_2"/>
    <property type="match status" value="1"/>
</dbReference>
<keyword evidence="3" id="KW-0274">FAD</keyword>
<dbReference type="InterPro" id="IPR023753">
    <property type="entry name" value="FAD/NAD-binding_dom"/>
</dbReference>
<dbReference type="InParanoid" id="A0A1Y2AZC1"/>
<dbReference type="PANTHER" id="PTHR43735:SF3">
    <property type="entry name" value="FERROPTOSIS SUPPRESSOR PROTEIN 1"/>
    <property type="match status" value="1"/>
</dbReference>
<name>A0A1Y2AZC1_9TREE</name>
<dbReference type="STRING" id="71784.A0A1Y2AZC1"/>
<gene>
    <name evidence="6" type="ORF">BCR39DRAFT_588996</name>
</gene>
<dbReference type="AlphaFoldDB" id="A0A1Y2AZC1"/>
<proteinExistence type="inferred from homology"/>
<sequence>MSSGLKNVVIIGAGLGGTNAIEAIEHVLPATHRMVVITENEYAYFPLAALRAATVPGWEEKVLGDVNTLFPKGSRHVVLPGTKVLELKEHSVKVDKVRPGFEEEIAFDQLVYATGSTYAFPFRTCDRSKTSSEVQVLFRTFQAAIKKAESILIVGGGGSGVEFAGEIAAQYKGHKKITLAHTGALPLVNTGWKEKVGRNVQRQLKDMNVVIEPSSKVNTKGLSNGPIDRQLFDLSNGRTVEADFLIVAHGIKPRTELMRTFLPKALDRDGFVRVKPTLQVVSADGSLDHLFAVGDVNDADPTKQAVWADAHGPVVAANIAALASGRAPNKTYTSGTRLGVFSLGPSGGAGQIYFGWVAGARLTTMIKSKVLFTDEFKKNWNK</sequence>
<protein>
    <recommendedName>
        <fullName evidence="5">FAD/NAD(P)-binding domain-containing protein</fullName>
    </recommendedName>
</protein>
<feature type="domain" description="FAD/NAD(P)-binding" evidence="5">
    <location>
        <begin position="7"/>
        <end position="299"/>
    </location>
</feature>
<evidence type="ECO:0000256" key="1">
    <source>
        <dbReference type="ARBA" id="ARBA00006442"/>
    </source>
</evidence>
<keyword evidence="2" id="KW-0285">Flavoprotein</keyword>
<evidence type="ECO:0000256" key="4">
    <source>
        <dbReference type="ARBA" id="ARBA00023002"/>
    </source>
</evidence>
<comment type="similarity">
    <text evidence="1">Belongs to the FAD-dependent oxidoreductase family.</text>
</comment>
<keyword evidence="7" id="KW-1185">Reference proteome</keyword>
<dbReference type="PRINTS" id="PR00469">
    <property type="entry name" value="PNDRDTASEII"/>
</dbReference>
<dbReference type="GO" id="GO:0004174">
    <property type="term" value="F:electron-transferring-flavoprotein dehydrogenase activity"/>
    <property type="evidence" value="ECO:0007669"/>
    <property type="project" value="TreeGrafter"/>
</dbReference>
<dbReference type="PANTHER" id="PTHR43735">
    <property type="entry name" value="APOPTOSIS-INDUCING FACTOR 1"/>
    <property type="match status" value="1"/>
</dbReference>
<dbReference type="Gene3D" id="3.50.50.100">
    <property type="match status" value="1"/>
</dbReference>
<evidence type="ECO:0000313" key="6">
    <source>
        <dbReference type="EMBL" id="ORY27918.1"/>
    </source>
</evidence>
<dbReference type="EMBL" id="MCFC01000035">
    <property type="protein sequence ID" value="ORY27918.1"/>
    <property type="molecule type" value="Genomic_DNA"/>
</dbReference>
<reference evidence="6 7" key="1">
    <citation type="submission" date="2016-07" db="EMBL/GenBank/DDBJ databases">
        <title>Pervasive Adenine N6-methylation of Active Genes in Fungi.</title>
        <authorList>
            <consortium name="DOE Joint Genome Institute"/>
            <person name="Mondo S.J."/>
            <person name="Dannebaum R.O."/>
            <person name="Kuo R.C."/>
            <person name="Labutti K."/>
            <person name="Haridas S."/>
            <person name="Kuo A."/>
            <person name="Salamov A."/>
            <person name="Ahrendt S.R."/>
            <person name="Lipzen A."/>
            <person name="Sullivan W."/>
            <person name="Andreopoulos W.B."/>
            <person name="Clum A."/>
            <person name="Lindquist E."/>
            <person name="Daum C."/>
            <person name="Ramamoorthy G.K."/>
            <person name="Gryganskyi A."/>
            <person name="Culley D."/>
            <person name="Magnuson J.K."/>
            <person name="James T.Y."/>
            <person name="O'Malley M.A."/>
            <person name="Stajich J.E."/>
            <person name="Spatafora J.W."/>
            <person name="Visel A."/>
            <person name="Grigoriev I.V."/>
        </authorList>
    </citation>
    <scope>NUCLEOTIDE SEQUENCE [LARGE SCALE GENOMIC DNA]</scope>
    <source>
        <strain evidence="6 7">68-887.2</strain>
    </source>
</reference>
<dbReference type="GO" id="GO:0050660">
    <property type="term" value="F:flavin adenine dinucleotide binding"/>
    <property type="evidence" value="ECO:0007669"/>
    <property type="project" value="TreeGrafter"/>
</dbReference>
<comment type="caution">
    <text evidence="6">The sequence shown here is derived from an EMBL/GenBank/DDBJ whole genome shotgun (WGS) entry which is preliminary data.</text>
</comment>
<dbReference type="InterPro" id="IPR036188">
    <property type="entry name" value="FAD/NAD-bd_sf"/>
</dbReference>
<dbReference type="PRINTS" id="PR00368">
    <property type="entry name" value="FADPNR"/>
</dbReference>
<evidence type="ECO:0000256" key="3">
    <source>
        <dbReference type="ARBA" id="ARBA00022827"/>
    </source>
</evidence>
<evidence type="ECO:0000256" key="2">
    <source>
        <dbReference type="ARBA" id="ARBA00022630"/>
    </source>
</evidence>
<dbReference type="OrthoDB" id="202203at2759"/>
<evidence type="ECO:0000313" key="7">
    <source>
        <dbReference type="Proteomes" id="UP000193986"/>
    </source>
</evidence>
<keyword evidence="4" id="KW-0560">Oxidoreductase</keyword>
<dbReference type="Proteomes" id="UP000193986">
    <property type="component" value="Unassembled WGS sequence"/>
</dbReference>
<dbReference type="SUPFAM" id="SSF51905">
    <property type="entry name" value="FAD/NAD(P)-binding domain"/>
    <property type="match status" value="2"/>
</dbReference>